<keyword evidence="3" id="KW-1185">Reference proteome</keyword>
<feature type="compositionally biased region" description="Basic and acidic residues" evidence="1">
    <location>
        <begin position="64"/>
        <end position="79"/>
    </location>
</feature>
<gene>
    <name evidence="2" type="ordered locus">AALP_Aa3g205800</name>
</gene>
<dbReference type="Gramene" id="KFK39141">
    <property type="protein sequence ID" value="KFK39141"/>
    <property type="gene ID" value="AALP_AA3G205800"/>
</dbReference>
<proteinExistence type="predicted"/>
<name>A0A087HAI9_ARAAL</name>
<feature type="compositionally biased region" description="Basic and acidic residues" evidence="1">
    <location>
        <begin position="95"/>
        <end position="109"/>
    </location>
</feature>
<feature type="compositionally biased region" description="Basic and acidic residues" evidence="1">
    <location>
        <begin position="1"/>
        <end position="19"/>
    </location>
</feature>
<feature type="region of interest" description="Disordered" evidence="1">
    <location>
        <begin position="1"/>
        <end position="39"/>
    </location>
</feature>
<protein>
    <submittedName>
        <fullName evidence="2">Uncharacterized protein</fullName>
    </submittedName>
</protein>
<dbReference type="EMBL" id="CM002871">
    <property type="protein sequence ID" value="KFK39141.1"/>
    <property type="molecule type" value="Genomic_DNA"/>
</dbReference>
<sequence length="125" mass="13848">MKGEAGSEATARKEEELQLRRSRTAEQSSPQLDTKKAKLRAPWYRESAEEAAVANAQWVAVDRAPRMEESRNPPEKSIEGHGQVARVSTESGVAEEDHGPENVEAHQADESYDSLEPGLEFQAVF</sequence>
<evidence type="ECO:0000256" key="1">
    <source>
        <dbReference type="SAM" id="MobiDB-lite"/>
    </source>
</evidence>
<dbReference type="Proteomes" id="UP000029120">
    <property type="component" value="Chromosome 3"/>
</dbReference>
<reference evidence="3" key="1">
    <citation type="journal article" date="2015" name="Nat. Plants">
        <title>Genome expansion of Arabis alpina linked with retrotransposition and reduced symmetric DNA methylation.</title>
        <authorList>
            <person name="Willing E.M."/>
            <person name="Rawat V."/>
            <person name="Mandakova T."/>
            <person name="Maumus F."/>
            <person name="James G.V."/>
            <person name="Nordstroem K.J."/>
            <person name="Becker C."/>
            <person name="Warthmann N."/>
            <person name="Chica C."/>
            <person name="Szarzynska B."/>
            <person name="Zytnicki M."/>
            <person name="Albani M.C."/>
            <person name="Kiefer C."/>
            <person name="Bergonzi S."/>
            <person name="Castaings L."/>
            <person name="Mateos J.L."/>
            <person name="Berns M.C."/>
            <person name="Bujdoso N."/>
            <person name="Piofczyk T."/>
            <person name="de Lorenzo L."/>
            <person name="Barrero-Sicilia C."/>
            <person name="Mateos I."/>
            <person name="Piednoel M."/>
            <person name="Hagmann J."/>
            <person name="Chen-Min-Tao R."/>
            <person name="Iglesias-Fernandez R."/>
            <person name="Schuster S.C."/>
            <person name="Alonso-Blanco C."/>
            <person name="Roudier F."/>
            <person name="Carbonero P."/>
            <person name="Paz-Ares J."/>
            <person name="Davis S.J."/>
            <person name="Pecinka A."/>
            <person name="Quesneville H."/>
            <person name="Colot V."/>
            <person name="Lysak M.A."/>
            <person name="Weigel D."/>
            <person name="Coupland G."/>
            <person name="Schneeberger K."/>
        </authorList>
    </citation>
    <scope>NUCLEOTIDE SEQUENCE [LARGE SCALE GENOMIC DNA]</scope>
    <source>
        <strain evidence="3">cv. Pajares</strain>
    </source>
</reference>
<evidence type="ECO:0000313" key="2">
    <source>
        <dbReference type="EMBL" id="KFK39141.1"/>
    </source>
</evidence>
<organism evidence="2 3">
    <name type="scientific">Arabis alpina</name>
    <name type="common">Alpine rock-cress</name>
    <dbReference type="NCBI Taxonomy" id="50452"/>
    <lineage>
        <taxon>Eukaryota</taxon>
        <taxon>Viridiplantae</taxon>
        <taxon>Streptophyta</taxon>
        <taxon>Embryophyta</taxon>
        <taxon>Tracheophyta</taxon>
        <taxon>Spermatophyta</taxon>
        <taxon>Magnoliopsida</taxon>
        <taxon>eudicotyledons</taxon>
        <taxon>Gunneridae</taxon>
        <taxon>Pentapetalae</taxon>
        <taxon>rosids</taxon>
        <taxon>malvids</taxon>
        <taxon>Brassicales</taxon>
        <taxon>Brassicaceae</taxon>
        <taxon>Arabideae</taxon>
        <taxon>Arabis</taxon>
    </lineage>
</organism>
<feature type="region of interest" description="Disordered" evidence="1">
    <location>
        <begin position="64"/>
        <end position="125"/>
    </location>
</feature>
<evidence type="ECO:0000313" key="3">
    <source>
        <dbReference type="Proteomes" id="UP000029120"/>
    </source>
</evidence>
<dbReference type="AlphaFoldDB" id="A0A087HAI9"/>
<accession>A0A087HAI9</accession>